<keyword evidence="10" id="KW-1185">Reference proteome</keyword>
<feature type="transmembrane region" description="Helical" evidence="7">
    <location>
        <begin position="21"/>
        <end position="41"/>
    </location>
</feature>
<dbReference type="Pfam" id="PF07690">
    <property type="entry name" value="MFS_1"/>
    <property type="match status" value="1"/>
</dbReference>
<proteinExistence type="inferred from homology"/>
<evidence type="ECO:0000256" key="6">
    <source>
        <dbReference type="ARBA" id="ARBA00024338"/>
    </source>
</evidence>
<feature type="transmembrane region" description="Helical" evidence="7">
    <location>
        <begin position="135"/>
        <end position="156"/>
    </location>
</feature>
<evidence type="ECO:0000256" key="2">
    <source>
        <dbReference type="ARBA" id="ARBA00022448"/>
    </source>
</evidence>
<dbReference type="Gene3D" id="1.20.1250.20">
    <property type="entry name" value="MFS general substrate transporter like domains"/>
    <property type="match status" value="1"/>
</dbReference>
<protein>
    <recommendedName>
        <fullName evidence="8">Major facilitator superfamily (MFS) profile domain-containing protein</fullName>
    </recommendedName>
</protein>
<dbReference type="InterPro" id="IPR020846">
    <property type="entry name" value="MFS_dom"/>
</dbReference>
<feature type="transmembrane region" description="Helical" evidence="7">
    <location>
        <begin position="300"/>
        <end position="322"/>
    </location>
</feature>
<evidence type="ECO:0000256" key="3">
    <source>
        <dbReference type="ARBA" id="ARBA00022692"/>
    </source>
</evidence>
<feature type="transmembrane region" description="Helical" evidence="7">
    <location>
        <begin position="79"/>
        <end position="102"/>
    </location>
</feature>
<feature type="transmembrane region" description="Helical" evidence="7">
    <location>
        <begin position="439"/>
        <end position="459"/>
    </location>
</feature>
<dbReference type="AlphaFoldDB" id="A0AAD3H6A8"/>
<organism evidence="9 10">
    <name type="scientific">Chaetoceros tenuissimus</name>
    <dbReference type="NCBI Taxonomy" id="426638"/>
    <lineage>
        <taxon>Eukaryota</taxon>
        <taxon>Sar</taxon>
        <taxon>Stramenopiles</taxon>
        <taxon>Ochrophyta</taxon>
        <taxon>Bacillariophyta</taxon>
        <taxon>Coscinodiscophyceae</taxon>
        <taxon>Chaetocerotophycidae</taxon>
        <taxon>Chaetocerotales</taxon>
        <taxon>Chaetocerotaceae</taxon>
        <taxon>Chaetoceros</taxon>
    </lineage>
</organism>
<gene>
    <name evidence="9" type="ORF">CTEN210_08079</name>
</gene>
<evidence type="ECO:0000256" key="5">
    <source>
        <dbReference type="ARBA" id="ARBA00023136"/>
    </source>
</evidence>
<keyword evidence="5 7" id="KW-0472">Membrane</keyword>
<comment type="caution">
    <text evidence="9">The sequence shown here is derived from an EMBL/GenBank/DDBJ whole genome shotgun (WGS) entry which is preliminary data.</text>
</comment>
<keyword evidence="2" id="KW-0813">Transport</keyword>
<dbReference type="InterPro" id="IPR044770">
    <property type="entry name" value="MFS_spinster-like"/>
</dbReference>
<evidence type="ECO:0000256" key="7">
    <source>
        <dbReference type="SAM" id="Phobius"/>
    </source>
</evidence>
<dbReference type="GO" id="GO:0022857">
    <property type="term" value="F:transmembrane transporter activity"/>
    <property type="evidence" value="ECO:0007669"/>
    <property type="project" value="InterPro"/>
</dbReference>
<evidence type="ECO:0000313" key="10">
    <source>
        <dbReference type="Proteomes" id="UP001054902"/>
    </source>
</evidence>
<evidence type="ECO:0000313" key="9">
    <source>
        <dbReference type="EMBL" id="GFH51603.1"/>
    </source>
</evidence>
<dbReference type="GO" id="GO:0016020">
    <property type="term" value="C:membrane"/>
    <property type="evidence" value="ECO:0007669"/>
    <property type="project" value="UniProtKB-SubCell"/>
</dbReference>
<dbReference type="PANTHER" id="PTHR23505">
    <property type="entry name" value="SPINSTER"/>
    <property type="match status" value="1"/>
</dbReference>
<evidence type="ECO:0000256" key="1">
    <source>
        <dbReference type="ARBA" id="ARBA00004141"/>
    </source>
</evidence>
<dbReference type="EMBL" id="BLLK01000045">
    <property type="protein sequence ID" value="GFH51603.1"/>
    <property type="molecule type" value="Genomic_DNA"/>
</dbReference>
<dbReference type="Proteomes" id="UP001054902">
    <property type="component" value="Unassembled WGS sequence"/>
</dbReference>
<accession>A0AAD3H6A8</accession>
<reference evidence="9 10" key="1">
    <citation type="journal article" date="2021" name="Sci. Rep.">
        <title>The genome of the diatom Chaetoceros tenuissimus carries an ancient integrated fragment of an extant virus.</title>
        <authorList>
            <person name="Hongo Y."/>
            <person name="Kimura K."/>
            <person name="Takaki Y."/>
            <person name="Yoshida Y."/>
            <person name="Baba S."/>
            <person name="Kobayashi G."/>
            <person name="Nagasaki K."/>
            <person name="Hano T."/>
            <person name="Tomaru Y."/>
        </authorList>
    </citation>
    <scope>NUCLEOTIDE SEQUENCE [LARGE SCALE GENOMIC DNA]</scope>
    <source>
        <strain evidence="9 10">NIES-3715</strain>
    </source>
</reference>
<dbReference type="PROSITE" id="PS50850">
    <property type="entry name" value="MFS"/>
    <property type="match status" value="1"/>
</dbReference>
<feature type="domain" description="Major facilitator superfamily (MFS) profile" evidence="8">
    <location>
        <begin position="32"/>
        <end position="461"/>
    </location>
</feature>
<sequence length="473" mass="49758">MLTKLKAKTENSVPSVEDESASTSAVVSLLPIVLPLLLVYISNQWSRSSIYYLQDFSTTGTATAFTAMNVDIQFTEAQYGALASVAFTALFSISSIFAGGLADRFDRKLLTVGATLVWSAATFATAISVDFDQVLAARILMGLACAFCTPSAYTLIRDLVSKERASLANSLYGSGVYLGGGLSSLSILLDGLIGWRSTCEFIAGFGLISAITATALLPSDPKTLLDDGKKQETKSNVIERTQQGDQPQSPFSTVGEILSIPRVQWLFAGSFLRFCSGLCIGVWAAPYYKLAFPDDASSYAVVNALIVGLCGVASAVFGGYLADKSAIASGKDENAGRLVVPIVGSLLAVPAWYLTVHASSFDNAMLWLAIEYLVAECWFGPTVAVLQSEVGKQQGGTAQGLFTLTGAIGNFAPSLLGILYGQQSSMSDSLNNSEILSNLLANAVCVGYALSAACFVLSASTSTTKDQGNQISI</sequence>
<dbReference type="InterPro" id="IPR036259">
    <property type="entry name" value="MFS_trans_sf"/>
</dbReference>
<comment type="subcellular location">
    <subcellularLocation>
        <location evidence="1">Membrane</location>
        <topology evidence="1">Multi-pass membrane protein</topology>
    </subcellularLocation>
</comment>
<dbReference type="InterPro" id="IPR011701">
    <property type="entry name" value="MFS"/>
</dbReference>
<feature type="transmembrane region" description="Helical" evidence="7">
    <location>
        <begin position="365"/>
        <end position="386"/>
    </location>
</feature>
<feature type="transmembrane region" description="Helical" evidence="7">
    <location>
        <begin position="398"/>
        <end position="419"/>
    </location>
</feature>
<feature type="transmembrane region" description="Helical" evidence="7">
    <location>
        <begin position="109"/>
        <end position="129"/>
    </location>
</feature>
<name>A0AAD3H6A8_9STRA</name>
<comment type="similarity">
    <text evidence="6">Belongs to the major facilitator superfamily. Spinster (TC 2.A.1.49) family.</text>
</comment>
<dbReference type="SUPFAM" id="SSF103473">
    <property type="entry name" value="MFS general substrate transporter"/>
    <property type="match status" value="1"/>
</dbReference>
<evidence type="ECO:0000259" key="8">
    <source>
        <dbReference type="PROSITE" id="PS50850"/>
    </source>
</evidence>
<feature type="transmembrane region" description="Helical" evidence="7">
    <location>
        <begin position="265"/>
        <end position="288"/>
    </location>
</feature>
<evidence type="ECO:0000256" key="4">
    <source>
        <dbReference type="ARBA" id="ARBA00022989"/>
    </source>
</evidence>
<dbReference type="PANTHER" id="PTHR23505:SF52">
    <property type="entry name" value="MAJOR FACILITATOR SUPERFAMILY PROTEIN"/>
    <property type="match status" value="1"/>
</dbReference>
<keyword evidence="4 7" id="KW-1133">Transmembrane helix</keyword>
<feature type="transmembrane region" description="Helical" evidence="7">
    <location>
        <begin position="334"/>
        <end position="353"/>
    </location>
</feature>
<keyword evidence="3 7" id="KW-0812">Transmembrane</keyword>